<feature type="compositionally biased region" description="Basic and acidic residues" evidence="1">
    <location>
        <begin position="133"/>
        <end position="148"/>
    </location>
</feature>
<evidence type="ECO:0000313" key="3">
    <source>
        <dbReference type="Proteomes" id="UP001230051"/>
    </source>
</evidence>
<feature type="region of interest" description="Disordered" evidence="1">
    <location>
        <begin position="1"/>
        <end position="148"/>
    </location>
</feature>
<dbReference type="Proteomes" id="UP001230051">
    <property type="component" value="Unassembled WGS sequence"/>
</dbReference>
<gene>
    <name evidence="2" type="ORF">AOXY_G25660</name>
</gene>
<feature type="compositionally biased region" description="Low complexity" evidence="1">
    <location>
        <begin position="74"/>
        <end position="88"/>
    </location>
</feature>
<organism evidence="2 3">
    <name type="scientific">Acipenser oxyrinchus oxyrinchus</name>
    <dbReference type="NCBI Taxonomy" id="40147"/>
    <lineage>
        <taxon>Eukaryota</taxon>
        <taxon>Metazoa</taxon>
        <taxon>Chordata</taxon>
        <taxon>Craniata</taxon>
        <taxon>Vertebrata</taxon>
        <taxon>Euteleostomi</taxon>
        <taxon>Actinopterygii</taxon>
        <taxon>Chondrostei</taxon>
        <taxon>Acipenseriformes</taxon>
        <taxon>Acipenseridae</taxon>
        <taxon>Acipenser</taxon>
    </lineage>
</organism>
<dbReference type="EMBL" id="JAGXEW010000027">
    <property type="protein sequence ID" value="KAK1156647.1"/>
    <property type="molecule type" value="Genomic_DNA"/>
</dbReference>
<name>A0AAD8FYM1_ACIOX</name>
<proteinExistence type="predicted"/>
<comment type="caution">
    <text evidence="2">The sequence shown here is derived from an EMBL/GenBank/DDBJ whole genome shotgun (WGS) entry which is preliminary data.</text>
</comment>
<sequence length="148" mass="16053">MAHSTNVQGKFYVHDEAPKNHQKAYRLISKSLLQEKNVPQQSPPASPDQSLPASPSVSPDESLPASPSVSPDQSLPASPLKLPSSQLPSEKEAEGAADEEEKHHQGAEEAQDVDIRGDTVEQSQAEEGSPEQQVDKGCSKQDDVRYWS</sequence>
<accession>A0AAD8FYM1</accession>
<feature type="compositionally biased region" description="Polar residues" evidence="1">
    <location>
        <begin position="120"/>
        <end position="132"/>
    </location>
</feature>
<protein>
    <submittedName>
        <fullName evidence="2">Uncharacterized protein</fullName>
    </submittedName>
</protein>
<evidence type="ECO:0000313" key="2">
    <source>
        <dbReference type="EMBL" id="KAK1156647.1"/>
    </source>
</evidence>
<feature type="compositionally biased region" description="Basic and acidic residues" evidence="1">
    <location>
        <begin position="89"/>
        <end position="119"/>
    </location>
</feature>
<feature type="compositionally biased region" description="Low complexity" evidence="1">
    <location>
        <begin position="47"/>
        <end position="56"/>
    </location>
</feature>
<keyword evidence="3" id="KW-1185">Reference proteome</keyword>
<evidence type="ECO:0000256" key="1">
    <source>
        <dbReference type="SAM" id="MobiDB-lite"/>
    </source>
</evidence>
<dbReference type="AlphaFoldDB" id="A0AAD8FYM1"/>
<reference evidence="2" key="1">
    <citation type="submission" date="2022-02" db="EMBL/GenBank/DDBJ databases">
        <title>Atlantic sturgeon de novo genome assembly.</title>
        <authorList>
            <person name="Stock M."/>
            <person name="Klopp C."/>
            <person name="Guiguen Y."/>
            <person name="Cabau C."/>
            <person name="Parinello H."/>
            <person name="Santidrian Yebra-Pimentel E."/>
            <person name="Kuhl H."/>
            <person name="Dirks R.P."/>
            <person name="Guessner J."/>
            <person name="Wuertz S."/>
            <person name="Du K."/>
            <person name="Schartl M."/>
        </authorList>
    </citation>
    <scope>NUCLEOTIDE SEQUENCE</scope>
    <source>
        <strain evidence="2">STURGEONOMICS-FGT-2020</strain>
        <tissue evidence="2">Whole blood</tissue>
    </source>
</reference>